<dbReference type="Gene3D" id="3.40.390.10">
    <property type="entry name" value="Collagenase (Catalytic Domain)"/>
    <property type="match status" value="1"/>
</dbReference>
<dbReference type="GO" id="GO:0006508">
    <property type="term" value="P:proteolysis"/>
    <property type="evidence" value="ECO:0007669"/>
    <property type="project" value="UniProtKB-KW"/>
</dbReference>
<evidence type="ECO:0000256" key="2">
    <source>
        <dbReference type="ARBA" id="ARBA00022723"/>
    </source>
</evidence>
<keyword evidence="3" id="KW-0378">Hydrolase</keyword>
<accession>A0A0N4ZJ50</accession>
<evidence type="ECO:0000256" key="5">
    <source>
        <dbReference type="ARBA" id="ARBA00023049"/>
    </source>
</evidence>
<dbReference type="Pfam" id="PF01400">
    <property type="entry name" value="Astacin"/>
    <property type="match status" value="1"/>
</dbReference>
<feature type="signal peptide" evidence="6">
    <location>
        <begin position="1"/>
        <end position="17"/>
    </location>
</feature>
<evidence type="ECO:0000259" key="7">
    <source>
        <dbReference type="Pfam" id="PF01400"/>
    </source>
</evidence>
<feature type="chain" id="PRO_5005891790" evidence="6">
    <location>
        <begin position="18"/>
        <end position="377"/>
    </location>
</feature>
<dbReference type="InterPro" id="IPR024079">
    <property type="entry name" value="MetalloPept_cat_dom_sf"/>
</dbReference>
<evidence type="ECO:0000313" key="8">
    <source>
        <dbReference type="Proteomes" id="UP000038045"/>
    </source>
</evidence>
<evidence type="ECO:0000256" key="1">
    <source>
        <dbReference type="ARBA" id="ARBA00022670"/>
    </source>
</evidence>
<dbReference type="PANTHER" id="PTHR10127:SF780">
    <property type="entry name" value="METALLOENDOPEPTIDASE"/>
    <property type="match status" value="1"/>
</dbReference>
<dbReference type="GO" id="GO:0046872">
    <property type="term" value="F:metal ion binding"/>
    <property type="evidence" value="ECO:0007669"/>
    <property type="project" value="UniProtKB-KW"/>
</dbReference>
<evidence type="ECO:0000256" key="6">
    <source>
        <dbReference type="SAM" id="SignalP"/>
    </source>
</evidence>
<name>A0A0N4ZJ50_PARTI</name>
<evidence type="ECO:0000256" key="3">
    <source>
        <dbReference type="ARBA" id="ARBA00022801"/>
    </source>
</evidence>
<reference evidence="9" key="1">
    <citation type="submission" date="2017-02" db="UniProtKB">
        <authorList>
            <consortium name="WormBaseParasite"/>
        </authorList>
    </citation>
    <scope>IDENTIFICATION</scope>
</reference>
<proteinExistence type="predicted"/>
<keyword evidence="6" id="KW-0732">Signal</keyword>
<keyword evidence="5" id="KW-0482">Metalloprotease</keyword>
<evidence type="ECO:0000256" key="4">
    <source>
        <dbReference type="ARBA" id="ARBA00022833"/>
    </source>
</evidence>
<feature type="domain" description="Peptidase M12A" evidence="7">
    <location>
        <begin position="32"/>
        <end position="155"/>
    </location>
</feature>
<organism evidence="8 9">
    <name type="scientific">Parastrongyloides trichosuri</name>
    <name type="common">Possum-specific nematode worm</name>
    <dbReference type="NCBI Taxonomy" id="131310"/>
    <lineage>
        <taxon>Eukaryota</taxon>
        <taxon>Metazoa</taxon>
        <taxon>Ecdysozoa</taxon>
        <taxon>Nematoda</taxon>
        <taxon>Chromadorea</taxon>
        <taxon>Rhabditida</taxon>
        <taxon>Tylenchina</taxon>
        <taxon>Panagrolaimomorpha</taxon>
        <taxon>Strongyloidoidea</taxon>
        <taxon>Strongyloididae</taxon>
        <taxon>Parastrongyloides</taxon>
    </lineage>
</organism>
<dbReference type="PANTHER" id="PTHR10127">
    <property type="entry name" value="DISCOIDIN, CUB, EGF, LAMININ , AND ZINC METALLOPROTEASE DOMAIN CONTAINING"/>
    <property type="match status" value="1"/>
</dbReference>
<sequence>MFLLTIKLILFIKVLYGTKLNSSTEIQPEDKYKNVTINYYYEDNVNVTQLQMAIKRIENETCLTFNKSNVSVKRTEGINIFEDIECSLIYNLTENSYSQVELINQFPCLKSTGYYERLIVEKLGIINKKTRNSRRNYFLDLKNVINASLTEQYYRGNFSSLQNFSDILGEKFKLDFDDFKLINQKYCNKCSNKTLKCSNGGYQNPMNCSTCLCPYGFTGTNCKRLFIPSRSACNNVSIFTAQLSDQAIAMSGKKHCEYKIRSNRSRLIQFRSTYINMSESPYPSFTKICPQHISLEIKTKKDKSEKGICICGNNYRMNFTSECFEVVVIYNGLNTNNSFGLFFKELLNETETTITPITKEISSISSTPTVAVTRNNF</sequence>
<dbReference type="InterPro" id="IPR001506">
    <property type="entry name" value="Peptidase_M12A"/>
</dbReference>
<dbReference type="WBParaSite" id="PTRK_0000796010.1">
    <property type="protein sequence ID" value="PTRK_0000796010.1"/>
    <property type="gene ID" value="PTRK_0000796010"/>
</dbReference>
<dbReference type="AlphaFoldDB" id="A0A0N4ZJ50"/>
<keyword evidence="4" id="KW-0862">Zinc</keyword>
<keyword evidence="8" id="KW-1185">Reference proteome</keyword>
<keyword evidence="1" id="KW-0645">Protease</keyword>
<keyword evidence="2" id="KW-0479">Metal-binding</keyword>
<dbReference type="Proteomes" id="UP000038045">
    <property type="component" value="Unplaced"/>
</dbReference>
<protein>
    <submittedName>
        <fullName evidence="9">Astacin domain-containing protein</fullName>
    </submittedName>
</protein>
<evidence type="ECO:0000313" key="9">
    <source>
        <dbReference type="WBParaSite" id="PTRK_0000796010.1"/>
    </source>
</evidence>
<dbReference type="GO" id="GO:0004222">
    <property type="term" value="F:metalloendopeptidase activity"/>
    <property type="evidence" value="ECO:0007669"/>
    <property type="project" value="InterPro"/>
</dbReference>